<dbReference type="EMBL" id="GBRH01241525">
    <property type="protein sequence ID" value="JAD56370.1"/>
    <property type="molecule type" value="Transcribed_RNA"/>
</dbReference>
<proteinExistence type="predicted"/>
<accession>A0A0A9B5B3</accession>
<organism evidence="1">
    <name type="scientific">Arundo donax</name>
    <name type="common">Giant reed</name>
    <name type="synonym">Donax arundinaceus</name>
    <dbReference type="NCBI Taxonomy" id="35708"/>
    <lineage>
        <taxon>Eukaryota</taxon>
        <taxon>Viridiplantae</taxon>
        <taxon>Streptophyta</taxon>
        <taxon>Embryophyta</taxon>
        <taxon>Tracheophyta</taxon>
        <taxon>Spermatophyta</taxon>
        <taxon>Magnoliopsida</taxon>
        <taxon>Liliopsida</taxon>
        <taxon>Poales</taxon>
        <taxon>Poaceae</taxon>
        <taxon>PACMAD clade</taxon>
        <taxon>Arundinoideae</taxon>
        <taxon>Arundineae</taxon>
        <taxon>Arundo</taxon>
    </lineage>
</organism>
<dbReference type="AlphaFoldDB" id="A0A0A9B5B3"/>
<reference evidence="1" key="1">
    <citation type="submission" date="2014-09" db="EMBL/GenBank/DDBJ databases">
        <authorList>
            <person name="Magalhaes I.L.F."/>
            <person name="Oliveira U."/>
            <person name="Santos F.R."/>
            <person name="Vidigal T.H.D.A."/>
            <person name="Brescovit A.D."/>
            <person name="Santos A.J."/>
        </authorList>
    </citation>
    <scope>NUCLEOTIDE SEQUENCE</scope>
    <source>
        <tissue evidence="1">Shoot tissue taken approximately 20 cm above the soil surface</tissue>
    </source>
</reference>
<name>A0A0A9B5B3_ARUDO</name>
<protein>
    <submittedName>
        <fullName evidence="1">Uncharacterized protein</fullName>
    </submittedName>
</protein>
<reference evidence="1" key="2">
    <citation type="journal article" date="2015" name="Data Brief">
        <title>Shoot transcriptome of the giant reed, Arundo donax.</title>
        <authorList>
            <person name="Barrero R.A."/>
            <person name="Guerrero F.D."/>
            <person name="Moolhuijzen P."/>
            <person name="Goolsby J.A."/>
            <person name="Tidwell J."/>
            <person name="Bellgard S.E."/>
            <person name="Bellgard M.I."/>
        </authorList>
    </citation>
    <scope>NUCLEOTIDE SEQUENCE</scope>
    <source>
        <tissue evidence="1">Shoot tissue taken approximately 20 cm above the soil surface</tissue>
    </source>
</reference>
<evidence type="ECO:0000313" key="1">
    <source>
        <dbReference type="EMBL" id="JAD56370.1"/>
    </source>
</evidence>
<sequence length="77" mass="9077">MFLCSHMTLFKFRLLQLKLIEDFYSQVLHYDIKYIESLVVNDVSALTYITICGQETNITLDCKQFMVLWLNTSLFAT</sequence>